<dbReference type="SUPFAM" id="SSF159941">
    <property type="entry name" value="MM3350-like"/>
    <property type="match status" value="1"/>
</dbReference>
<protein>
    <recommendedName>
        <fullName evidence="2">Plasmid pRiA4b Orf3-like domain-containing protein</fullName>
    </recommendedName>
</protein>
<dbReference type="InterPro" id="IPR012912">
    <property type="entry name" value="Plasmid_pRiA4b_Orf3-like"/>
</dbReference>
<evidence type="ECO:0000313" key="3">
    <source>
        <dbReference type="EMBL" id="MBJ7596296.1"/>
    </source>
</evidence>
<dbReference type="Proteomes" id="UP000606991">
    <property type="component" value="Unassembled WGS sequence"/>
</dbReference>
<dbReference type="RefSeq" id="WP_337314217.1">
    <property type="nucleotide sequence ID" value="NZ_JAEKNS010000156.1"/>
</dbReference>
<dbReference type="Gene3D" id="3.10.290.30">
    <property type="entry name" value="MM3350-like"/>
    <property type="match status" value="1"/>
</dbReference>
<evidence type="ECO:0000313" key="4">
    <source>
        <dbReference type="Proteomes" id="UP000606991"/>
    </source>
</evidence>
<dbReference type="InterPro" id="IPR024047">
    <property type="entry name" value="MM3350-like_sf"/>
</dbReference>
<dbReference type="AlphaFoldDB" id="A0A934K4P7"/>
<reference evidence="3 4" key="1">
    <citation type="submission" date="2020-10" db="EMBL/GenBank/DDBJ databases">
        <title>Ca. Dormibacterota MAGs.</title>
        <authorList>
            <person name="Montgomery K."/>
        </authorList>
    </citation>
    <scope>NUCLEOTIDE SEQUENCE [LARGE SCALE GENOMIC DNA]</scope>
    <source>
        <strain evidence="3">SC8812_S17_18</strain>
    </source>
</reference>
<proteinExistence type="predicted"/>
<sequence length="182" mass="20357">MARTWLSLHVQLVEGHGEPEWPRPGRVFAAAPRHSFAQLADAIGDAFARWDRSHLHEFTLADGTRLAMPDADDDIEEVVTEDDGRVRLSRLRPAEQFVYVFDLGDDWAHVCTVGSERIDPLEELGIVPAVPLPYDGWGDIPDQYRRRWEGDDGEASLPRDPRLADLPSLRPGWGPPAFGGGR</sequence>
<feature type="domain" description="Plasmid pRiA4b Orf3-like" evidence="2">
    <location>
        <begin position="31"/>
        <end position="114"/>
    </location>
</feature>
<gene>
    <name evidence="3" type="ORF">JF886_15820</name>
</gene>
<accession>A0A934K4P7</accession>
<evidence type="ECO:0000259" key="2">
    <source>
        <dbReference type="Pfam" id="PF07929"/>
    </source>
</evidence>
<dbReference type="Pfam" id="PF07929">
    <property type="entry name" value="PRiA4_ORF3"/>
    <property type="match status" value="1"/>
</dbReference>
<comment type="caution">
    <text evidence="3">The sequence shown here is derived from an EMBL/GenBank/DDBJ whole genome shotgun (WGS) entry which is preliminary data.</text>
</comment>
<feature type="region of interest" description="Disordered" evidence="1">
    <location>
        <begin position="145"/>
        <end position="182"/>
    </location>
</feature>
<name>A0A934K4P7_9BACT</name>
<organism evidence="3 4">
    <name type="scientific">Candidatus Aeolococcus gillhamiae</name>
    <dbReference type="NCBI Taxonomy" id="3127015"/>
    <lineage>
        <taxon>Bacteria</taxon>
        <taxon>Bacillati</taxon>
        <taxon>Candidatus Dormiibacterota</taxon>
        <taxon>Candidatus Dormibacteria</taxon>
        <taxon>Candidatus Aeolococcales</taxon>
        <taxon>Candidatus Aeolococcaceae</taxon>
        <taxon>Candidatus Aeolococcus</taxon>
    </lineage>
</organism>
<evidence type="ECO:0000256" key="1">
    <source>
        <dbReference type="SAM" id="MobiDB-lite"/>
    </source>
</evidence>
<dbReference type="EMBL" id="JAEKNS010000156">
    <property type="protein sequence ID" value="MBJ7596296.1"/>
    <property type="molecule type" value="Genomic_DNA"/>
</dbReference>